<evidence type="ECO:0000256" key="5">
    <source>
        <dbReference type="ARBA" id="ARBA00022840"/>
    </source>
</evidence>
<dbReference type="GO" id="GO:0005524">
    <property type="term" value="F:ATP binding"/>
    <property type="evidence" value="ECO:0007669"/>
    <property type="project" value="UniProtKB-KW"/>
</dbReference>
<dbReference type="InterPro" id="IPR011545">
    <property type="entry name" value="DEAD/DEAH_box_helicase_dom"/>
</dbReference>
<evidence type="ECO:0000313" key="8">
    <source>
        <dbReference type="Proteomes" id="UP000887563"/>
    </source>
</evidence>
<dbReference type="WBParaSite" id="Minc3s00155g06275">
    <property type="protein sequence ID" value="Minc3s00155g06275"/>
    <property type="gene ID" value="Minc3s00155g06275"/>
</dbReference>
<dbReference type="InterPro" id="IPR001650">
    <property type="entry name" value="Helicase_C-like"/>
</dbReference>
<dbReference type="SUPFAM" id="SSF52540">
    <property type="entry name" value="P-loop containing nucleoside triphosphate hydrolases"/>
    <property type="match status" value="1"/>
</dbReference>
<evidence type="ECO:0000256" key="1">
    <source>
        <dbReference type="ARBA" id="ARBA00012552"/>
    </source>
</evidence>
<keyword evidence="5" id="KW-0067">ATP-binding</keyword>
<accession>A0A914KXN0</accession>
<dbReference type="InterPro" id="IPR027417">
    <property type="entry name" value="P-loop_NTPase"/>
</dbReference>
<dbReference type="Pfam" id="PF00270">
    <property type="entry name" value="DEAD"/>
    <property type="match status" value="1"/>
</dbReference>
<evidence type="ECO:0000256" key="4">
    <source>
        <dbReference type="ARBA" id="ARBA00022806"/>
    </source>
</evidence>
<evidence type="ECO:0000259" key="6">
    <source>
        <dbReference type="PROSITE" id="PS51192"/>
    </source>
</evidence>
<evidence type="ECO:0000256" key="2">
    <source>
        <dbReference type="ARBA" id="ARBA00022741"/>
    </source>
</evidence>
<evidence type="ECO:0000259" key="7">
    <source>
        <dbReference type="PROSITE" id="PS51194"/>
    </source>
</evidence>
<dbReference type="GO" id="GO:0016787">
    <property type="term" value="F:hydrolase activity"/>
    <property type="evidence" value="ECO:0007669"/>
    <property type="project" value="UniProtKB-KW"/>
</dbReference>
<dbReference type="CDD" id="cd18787">
    <property type="entry name" value="SF2_C_DEAD"/>
    <property type="match status" value="1"/>
</dbReference>
<feature type="domain" description="Helicase ATP-binding" evidence="6">
    <location>
        <begin position="1"/>
        <end position="56"/>
    </location>
</feature>
<organism evidence="8 9">
    <name type="scientific">Meloidogyne incognita</name>
    <name type="common">Southern root-knot nematode worm</name>
    <name type="synonym">Oxyuris incognita</name>
    <dbReference type="NCBI Taxonomy" id="6306"/>
    <lineage>
        <taxon>Eukaryota</taxon>
        <taxon>Metazoa</taxon>
        <taxon>Ecdysozoa</taxon>
        <taxon>Nematoda</taxon>
        <taxon>Chromadorea</taxon>
        <taxon>Rhabditida</taxon>
        <taxon>Tylenchina</taxon>
        <taxon>Tylenchomorpha</taxon>
        <taxon>Tylenchoidea</taxon>
        <taxon>Meloidogynidae</taxon>
        <taxon>Meloidogyninae</taxon>
        <taxon>Meloidogyne</taxon>
        <taxon>Meloidogyne incognita group</taxon>
    </lineage>
</organism>
<dbReference type="EC" id="3.6.4.13" evidence="1"/>
<dbReference type="PROSITE" id="PS51192">
    <property type="entry name" value="HELICASE_ATP_BIND_1"/>
    <property type="match status" value="1"/>
</dbReference>
<dbReference type="Pfam" id="PF00271">
    <property type="entry name" value="Helicase_C"/>
    <property type="match status" value="1"/>
</dbReference>
<dbReference type="GO" id="GO:0003676">
    <property type="term" value="F:nucleic acid binding"/>
    <property type="evidence" value="ECO:0007669"/>
    <property type="project" value="InterPro"/>
</dbReference>
<keyword evidence="8" id="KW-1185">Reference proteome</keyword>
<evidence type="ECO:0000256" key="3">
    <source>
        <dbReference type="ARBA" id="ARBA00022801"/>
    </source>
</evidence>
<evidence type="ECO:0000313" key="9">
    <source>
        <dbReference type="WBParaSite" id="Minc3s00155g06275"/>
    </source>
</evidence>
<dbReference type="PROSITE" id="PS51194">
    <property type="entry name" value="HELICASE_CTER"/>
    <property type="match status" value="1"/>
</dbReference>
<dbReference type="PANTHER" id="PTHR47958">
    <property type="entry name" value="ATP-DEPENDENT RNA HELICASE DBP3"/>
    <property type="match status" value="1"/>
</dbReference>
<name>A0A914KXN0_MELIC</name>
<keyword evidence="2" id="KW-0547">Nucleotide-binding</keyword>
<feature type="domain" description="Helicase C-terminal" evidence="7">
    <location>
        <begin position="82"/>
        <end position="235"/>
    </location>
</feature>
<protein>
    <recommendedName>
        <fullName evidence="1">RNA helicase</fullName>
        <ecNumber evidence="1">3.6.4.13</ecNumber>
    </recommendedName>
</protein>
<dbReference type="SMART" id="SM00490">
    <property type="entry name" value="HELICc"/>
    <property type="match status" value="1"/>
</dbReference>
<dbReference type="Gene3D" id="3.40.50.300">
    <property type="entry name" value="P-loop containing nucleotide triphosphate hydrolases"/>
    <property type="match status" value="2"/>
</dbReference>
<dbReference type="GO" id="GO:0003724">
    <property type="term" value="F:RNA helicase activity"/>
    <property type="evidence" value="ECO:0007669"/>
    <property type="project" value="UniProtKB-EC"/>
</dbReference>
<keyword evidence="4" id="KW-0347">Helicase</keyword>
<proteinExistence type="predicted"/>
<sequence>MDESDRLLDSSFAHQTEEIITQLPAKEERTTVMFSATYTNKVIGLVEEFLRNDHVKLTITRSLPPNLQQLFYWVGETAKYEGLKWVLSQIDLKISKVVVFSNKKRTCDSIQNRLKHDHFNCLAFHGDVGPKERKENLSKFKSGTIRLLIASDVLARGIDIGDITHVINFDTPEGGYFIRSPVIQIAPRFINQFSHIAVIIPLYATFFSTMNFREKEGQNAQGHLYIRESHGDANIVTLMIAAQIAFSYQNYVHRIGRTARVGREG</sequence>
<keyword evidence="3" id="KW-0378">Hydrolase</keyword>
<dbReference type="InterPro" id="IPR014001">
    <property type="entry name" value="Helicase_ATP-bd"/>
</dbReference>
<dbReference type="Proteomes" id="UP000887563">
    <property type="component" value="Unplaced"/>
</dbReference>
<reference evidence="9" key="1">
    <citation type="submission" date="2022-11" db="UniProtKB">
        <authorList>
            <consortium name="WormBaseParasite"/>
        </authorList>
    </citation>
    <scope>IDENTIFICATION</scope>
</reference>
<dbReference type="AlphaFoldDB" id="A0A914KXN0"/>